<comment type="similarity">
    <text evidence="1">Belongs to the DNA polymerase type-B family.</text>
</comment>
<dbReference type="Gene3D" id="1.10.132.60">
    <property type="entry name" value="DNA polymerase family B, C-terminal domain"/>
    <property type="match status" value="1"/>
</dbReference>
<accession>A0A4C2EUB4</accession>
<evidence type="ECO:0000256" key="7">
    <source>
        <dbReference type="ARBA" id="ARBA00049244"/>
    </source>
</evidence>
<evidence type="ECO:0000256" key="2">
    <source>
        <dbReference type="ARBA" id="ARBA00012417"/>
    </source>
</evidence>
<keyword evidence="10" id="KW-1185">Reference proteome</keyword>
<dbReference type="EMBL" id="BIXZ01000010">
    <property type="protein sequence ID" value="GCF15779.1"/>
    <property type="molecule type" value="Genomic_DNA"/>
</dbReference>
<dbReference type="InterPro" id="IPR006172">
    <property type="entry name" value="DNA-dir_DNA_pol_B"/>
</dbReference>
<dbReference type="InterPro" id="IPR006134">
    <property type="entry name" value="DNA-dir_DNA_pol_B_multi_dom"/>
</dbReference>
<comment type="catalytic activity">
    <reaction evidence="7">
        <text>DNA(n) + a 2'-deoxyribonucleoside 5'-triphosphate = DNA(n+1) + diphosphate</text>
        <dbReference type="Rhea" id="RHEA:22508"/>
        <dbReference type="Rhea" id="RHEA-COMP:17339"/>
        <dbReference type="Rhea" id="RHEA-COMP:17340"/>
        <dbReference type="ChEBI" id="CHEBI:33019"/>
        <dbReference type="ChEBI" id="CHEBI:61560"/>
        <dbReference type="ChEBI" id="CHEBI:173112"/>
        <dbReference type="EC" id="2.7.7.7"/>
    </reaction>
</comment>
<evidence type="ECO:0000256" key="6">
    <source>
        <dbReference type="ARBA" id="ARBA00023125"/>
    </source>
</evidence>
<dbReference type="InterPro" id="IPR043502">
    <property type="entry name" value="DNA/RNA_pol_sf"/>
</dbReference>
<dbReference type="InterPro" id="IPR023211">
    <property type="entry name" value="DNA_pol_palm_dom_sf"/>
</dbReference>
<reference evidence="9 10" key="1">
    <citation type="submission" date="2019-02" db="EMBL/GenBank/DDBJ databases">
        <title>Haloarcula mannanilyticum sp. nov., a mannan degrading haloarchaeon isolated from commercial salt.</title>
        <authorList>
            <person name="Enomoto S."/>
            <person name="Shimane Y."/>
            <person name="Kamekura M."/>
            <person name="Ito T."/>
            <person name="Moriya O."/>
            <person name="Ihara K."/>
            <person name="Takahashi-Ando N."/>
            <person name="Fukushima Y."/>
            <person name="Yoshida Y."/>
            <person name="Usama R."/>
            <person name="Takai K."/>
            <person name="Minegishi H."/>
        </authorList>
    </citation>
    <scope>NUCLEOTIDE SEQUENCE [LARGE SCALE GENOMIC DNA]</scope>
    <source>
        <strain evidence="9 10">MD130-1</strain>
    </source>
</reference>
<dbReference type="PANTHER" id="PTHR10322">
    <property type="entry name" value="DNA POLYMERASE CATALYTIC SUBUNIT"/>
    <property type="match status" value="1"/>
</dbReference>
<evidence type="ECO:0000256" key="5">
    <source>
        <dbReference type="ARBA" id="ARBA00022932"/>
    </source>
</evidence>
<dbReference type="SUPFAM" id="SSF56672">
    <property type="entry name" value="DNA/RNA polymerases"/>
    <property type="match status" value="1"/>
</dbReference>
<keyword evidence="4" id="KW-0548">Nucleotidyltransferase</keyword>
<evidence type="ECO:0000313" key="9">
    <source>
        <dbReference type="EMBL" id="GCF15779.1"/>
    </source>
</evidence>
<dbReference type="GO" id="GO:0003887">
    <property type="term" value="F:DNA-directed DNA polymerase activity"/>
    <property type="evidence" value="ECO:0007669"/>
    <property type="project" value="UniProtKB-KW"/>
</dbReference>
<gene>
    <name evidence="9" type="ORF">Harman_37140</name>
</gene>
<keyword evidence="5" id="KW-0239">DNA-directed DNA polymerase</keyword>
<dbReference type="CDD" id="cd05531">
    <property type="entry name" value="POLBc_B2"/>
    <property type="match status" value="1"/>
</dbReference>
<dbReference type="NCBIfam" id="NF004418">
    <property type="entry name" value="PRK05761.1-4"/>
    <property type="match status" value="1"/>
</dbReference>
<evidence type="ECO:0000256" key="4">
    <source>
        <dbReference type="ARBA" id="ARBA00022695"/>
    </source>
</evidence>
<dbReference type="InterPro" id="IPR050240">
    <property type="entry name" value="DNA_pol_type-B"/>
</dbReference>
<name>A0A4C2EUB4_9EURY</name>
<dbReference type="SMART" id="SM00486">
    <property type="entry name" value="POLBc"/>
    <property type="match status" value="1"/>
</dbReference>
<dbReference type="GO" id="GO:0000166">
    <property type="term" value="F:nucleotide binding"/>
    <property type="evidence" value="ECO:0007669"/>
    <property type="project" value="InterPro"/>
</dbReference>
<evidence type="ECO:0000259" key="8">
    <source>
        <dbReference type="Pfam" id="PF00136"/>
    </source>
</evidence>
<organism evidence="9 10">
    <name type="scientific">Haloarcula mannanilytica</name>
    <dbReference type="NCBI Taxonomy" id="2509225"/>
    <lineage>
        <taxon>Archaea</taxon>
        <taxon>Methanobacteriati</taxon>
        <taxon>Methanobacteriota</taxon>
        <taxon>Stenosarchaea group</taxon>
        <taxon>Halobacteria</taxon>
        <taxon>Halobacteriales</taxon>
        <taxon>Haloarculaceae</taxon>
        <taxon>Haloarcula</taxon>
    </lineage>
</organism>
<protein>
    <recommendedName>
        <fullName evidence="2">DNA-directed DNA polymerase</fullName>
        <ecNumber evidence="2">2.7.7.7</ecNumber>
    </recommendedName>
</protein>
<dbReference type="GO" id="GO:0006261">
    <property type="term" value="P:DNA-templated DNA replication"/>
    <property type="evidence" value="ECO:0007669"/>
    <property type="project" value="TreeGrafter"/>
</dbReference>
<dbReference type="Gene3D" id="1.10.287.690">
    <property type="entry name" value="Helix hairpin bin"/>
    <property type="match status" value="1"/>
</dbReference>
<keyword evidence="6" id="KW-0238">DNA-binding</keyword>
<comment type="caution">
    <text evidence="9">The sequence shown here is derived from an EMBL/GenBank/DDBJ whole genome shotgun (WGS) entry which is preliminary data.</text>
</comment>
<dbReference type="GO" id="GO:0003677">
    <property type="term" value="F:DNA binding"/>
    <property type="evidence" value="ECO:0007669"/>
    <property type="project" value="UniProtKB-KW"/>
</dbReference>
<dbReference type="Pfam" id="PF00136">
    <property type="entry name" value="DNA_pol_B"/>
    <property type="match status" value="1"/>
</dbReference>
<evidence type="ECO:0000313" key="10">
    <source>
        <dbReference type="Proteomes" id="UP000304382"/>
    </source>
</evidence>
<keyword evidence="3" id="KW-0808">Transferase</keyword>
<dbReference type="AlphaFoldDB" id="A0A4C2EUB4"/>
<dbReference type="Gene3D" id="3.90.1600.10">
    <property type="entry name" value="Palm domain of DNA polymerase"/>
    <property type="match status" value="1"/>
</dbReference>
<dbReference type="PANTHER" id="PTHR10322:SF23">
    <property type="entry name" value="DNA POLYMERASE DELTA CATALYTIC SUBUNIT"/>
    <property type="match status" value="1"/>
</dbReference>
<evidence type="ECO:0000256" key="3">
    <source>
        <dbReference type="ARBA" id="ARBA00022679"/>
    </source>
</evidence>
<dbReference type="Proteomes" id="UP000304382">
    <property type="component" value="Unassembled WGS sequence"/>
</dbReference>
<dbReference type="EC" id="2.7.7.7" evidence="2"/>
<dbReference type="InterPro" id="IPR042087">
    <property type="entry name" value="DNA_pol_B_thumb"/>
</dbReference>
<evidence type="ECO:0000256" key="1">
    <source>
        <dbReference type="ARBA" id="ARBA00005755"/>
    </source>
</evidence>
<proteinExistence type="inferred from homology"/>
<sequence length="723" mass="81096">MTMPFSIDFLDDGRVLEWEATADGTVATERDDYTPRFYVAARDPASDLDLTTFQSVYDQHPDVVATEMVARRPGFRRDEEAVLAVDVVHIDRVTPLARQARQLSAYPVGDIACFNVDFSREFRYCLETGADPTPASELSTLRLSVPVTETSNDIYEELTVAGNTVTGSPTELLNAVQAALEKHNPDILVCSTSEIIPTLYEMATDSGVDDFSLSRWPDVDYQQLAGASTYASYGRVGHSPARYNVPGRAIIDESNTFFYGETNLDGVLDLVSRSKKPVQELAWASIGNVLTAIQICEAHERGVLVPWNSWRHECYKPMGTLHDADRGGFIFVPEVGVHENVHELDFSSLYPNIICTRNVSPDVIRCDCHDDREDVPGLGYSICDDRGYLVDVLQPIIDARDEIKAAIRREKERDDPDEDRLAELEGRSGALKWILVACFGYQGFSNAKFGRIECHEAINAYAREILLTAKQQLEAGGWRVVHGIVDSIWVTPDPDVDDEDREDLEALATEITETVEIRLEHEAHYGWVAFVPQRESDAGALTKYFGKVAGDDDFKIRGIEARQRSTPPFIEDIQRDCLDRLDATRSPDAVLGRLERAIDELQAGNVAVERLVERNRVSKPLEGYSQNTQNVAALKRAREQDLAVHPGQDIEYVVVDDEKSSRDRVALAHEEIETYDATYYETQLVRAVESVLLPLGWDRTDIRRRLAETREVELTEFTAARNG</sequence>
<feature type="domain" description="DNA-directed DNA polymerase family B multifunctional" evidence="8">
    <location>
        <begin position="324"/>
        <end position="692"/>
    </location>
</feature>